<keyword evidence="2" id="KW-0812">Transmembrane</keyword>
<evidence type="ECO:0000256" key="2">
    <source>
        <dbReference type="SAM" id="Phobius"/>
    </source>
</evidence>
<feature type="region of interest" description="Disordered" evidence="1">
    <location>
        <begin position="137"/>
        <end position="189"/>
    </location>
</feature>
<sequence>MELLVPYLGQLGLAGIVFVVLLALTQLGLTQFFKLLAQTILKNSTFDFTGLWVLGLSLVLGGLLGAVMLSRVAALLDIQLPQPWGGVLAGVILAAIVSGLVSYQQQRSSEKAASKVDAITAVLGQLSAAQATAVPAATPQPVPDALPAETLTPITPDEAASLTRTDWPALHQPDDAPLVTDRPGSNQPY</sequence>
<reference evidence="3" key="1">
    <citation type="submission" date="2022-09" db="EMBL/GenBank/DDBJ databases">
        <title>genome sequence of Deinococcus rubellus.</title>
        <authorList>
            <person name="Srinivasan S."/>
        </authorList>
    </citation>
    <scope>NUCLEOTIDE SEQUENCE</scope>
    <source>
        <strain evidence="3">Ant6</strain>
    </source>
</reference>
<keyword evidence="2" id="KW-0472">Membrane</keyword>
<gene>
    <name evidence="3" type="ORF">N0D28_03505</name>
</gene>
<dbReference type="RefSeq" id="WP_260560999.1">
    <property type="nucleotide sequence ID" value="NZ_BAABEC010000009.1"/>
</dbReference>
<keyword evidence="2" id="KW-1133">Transmembrane helix</keyword>
<feature type="transmembrane region" description="Helical" evidence="2">
    <location>
        <begin position="84"/>
        <end position="103"/>
    </location>
</feature>
<dbReference type="EMBL" id="CP104213">
    <property type="protein sequence ID" value="UWX64738.1"/>
    <property type="molecule type" value="Genomic_DNA"/>
</dbReference>
<accession>A0ABY5YIW7</accession>
<evidence type="ECO:0000313" key="3">
    <source>
        <dbReference type="EMBL" id="UWX64738.1"/>
    </source>
</evidence>
<feature type="transmembrane region" description="Helical" evidence="2">
    <location>
        <begin position="12"/>
        <end position="37"/>
    </location>
</feature>
<feature type="transmembrane region" description="Helical" evidence="2">
    <location>
        <begin position="49"/>
        <end position="72"/>
    </location>
</feature>
<keyword evidence="4" id="KW-1185">Reference proteome</keyword>
<evidence type="ECO:0000313" key="4">
    <source>
        <dbReference type="Proteomes" id="UP001060261"/>
    </source>
</evidence>
<dbReference type="Proteomes" id="UP001060261">
    <property type="component" value="Chromosome"/>
</dbReference>
<protein>
    <submittedName>
        <fullName evidence="3">Uncharacterized protein</fullName>
    </submittedName>
</protein>
<proteinExistence type="predicted"/>
<name>A0ABY5YIW7_9DEIO</name>
<organism evidence="3 4">
    <name type="scientific">Deinococcus rubellus</name>
    <dbReference type="NCBI Taxonomy" id="1889240"/>
    <lineage>
        <taxon>Bacteria</taxon>
        <taxon>Thermotogati</taxon>
        <taxon>Deinococcota</taxon>
        <taxon>Deinococci</taxon>
        <taxon>Deinococcales</taxon>
        <taxon>Deinococcaceae</taxon>
        <taxon>Deinococcus</taxon>
    </lineage>
</organism>
<evidence type="ECO:0000256" key="1">
    <source>
        <dbReference type="SAM" id="MobiDB-lite"/>
    </source>
</evidence>